<keyword evidence="6" id="KW-1185">Reference proteome</keyword>
<dbReference type="PRINTS" id="PR00413">
    <property type="entry name" value="HADHALOGNASE"/>
</dbReference>
<dbReference type="EMBL" id="CP022358">
    <property type="protein sequence ID" value="ASK69322.1"/>
    <property type="molecule type" value="Genomic_DNA"/>
</dbReference>
<dbReference type="SUPFAM" id="SSF56784">
    <property type="entry name" value="HAD-like"/>
    <property type="match status" value="1"/>
</dbReference>
<dbReference type="Proteomes" id="UP000198367">
    <property type="component" value="Chromosome"/>
</dbReference>
<keyword evidence="4" id="KW-0119">Carbohydrate metabolism</keyword>
<name>A0A220UN84_9GAMM</name>
<dbReference type="GO" id="GO:0005829">
    <property type="term" value="C:cytosol"/>
    <property type="evidence" value="ECO:0007669"/>
    <property type="project" value="TreeGrafter"/>
</dbReference>
<keyword evidence="2 5" id="KW-0378">Hydrolase</keyword>
<dbReference type="Gene3D" id="1.10.150.240">
    <property type="entry name" value="Putative phosphatase, domain 2"/>
    <property type="match status" value="1"/>
</dbReference>
<proteinExistence type="predicted"/>
<dbReference type="InterPro" id="IPR023198">
    <property type="entry name" value="PGP-like_dom2"/>
</dbReference>
<reference evidence="5 6" key="1">
    <citation type="submission" date="2017-07" db="EMBL/GenBank/DDBJ databases">
        <title>Phenotypical and genomic characterization of a clinical isolate of Shewanella bicestrii sp. nov. producing an extended-spectrum beta-lactamase and a new oxacillinase variant.</title>
        <authorList>
            <person name="Jousset A.B."/>
            <person name="Bonnin R.A."/>
            <person name="Girlich D."/>
            <person name="Dabos L."/>
            <person name="Potron A."/>
            <person name="Dortet L."/>
            <person name="Glaser P."/>
            <person name="Naas T."/>
        </authorList>
    </citation>
    <scope>NUCLEOTIDE SEQUENCE [LARGE SCALE GENOMIC DNA]</scope>
    <source>
        <strain evidence="5 6">JAB-1</strain>
    </source>
</reference>
<keyword evidence="1" id="KW-0479">Metal-binding</keyword>
<evidence type="ECO:0000313" key="5">
    <source>
        <dbReference type="EMBL" id="ASK69322.1"/>
    </source>
</evidence>
<dbReference type="SFLD" id="SFLDS00003">
    <property type="entry name" value="Haloacid_Dehalogenase"/>
    <property type="match status" value="1"/>
</dbReference>
<sequence>MSLAEVKGVLFDLDGTLADTAPDLVQALNLSLSDVGIAAKPIADMRSAASHGSFALVDAAIPGADNALRTQVQQGLLAHYQRINGDHCQLFDGIAPLLDWLELCRVPFGVITNKPARFTRPLLHKLKLSSRMPVMISGDSTRYPKPHTAPMLLGAQQLQCRPQQILYLGDAERDLLAAQAAGMLGGVALWGYLGEADTPDAWPAYAQFNSPSSLHSALSQALAK</sequence>
<dbReference type="SFLD" id="SFLDG01129">
    <property type="entry name" value="C1.5:_HAD__Beta-PGM__Phosphata"/>
    <property type="match status" value="1"/>
</dbReference>
<accession>A0A220UN84</accession>
<dbReference type="AlphaFoldDB" id="A0A220UN84"/>
<dbReference type="GO" id="GO:0046872">
    <property type="term" value="F:metal ion binding"/>
    <property type="evidence" value="ECO:0007669"/>
    <property type="project" value="UniProtKB-KW"/>
</dbReference>
<organism evidence="5 6">
    <name type="scientific">Shewanella bicestrii</name>
    <dbReference type="NCBI Taxonomy" id="2018305"/>
    <lineage>
        <taxon>Bacteria</taxon>
        <taxon>Pseudomonadati</taxon>
        <taxon>Pseudomonadota</taxon>
        <taxon>Gammaproteobacteria</taxon>
        <taxon>Alteromonadales</taxon>
        <taxon>Shewanellaceae</taxon>
        <taxon>Shewanella</taxon>
    </lineage>
</organism>
<dbReference type="InterPro" id="IPR041492">
    <property type="entry name" value="HAD_2"/>
</dbReference>
<evidence type="ECO:0000256" key="1">
    <source>
        <dbReference type="ARBA" id="ARBA00022723"/>
    </source>
</evidence>
<dbReference type="RefSeq" id="WP_089067838.1">
    <property type="nucleotide sequence ID" value="NZ_CP022358.1"/>
</dbReference>
<evidence type="ECO:0000256" key="3">
    <source>
        <dbReference type="ARBA" id="ARBA00022842"/>
    </source>
</evidence>
<dbReference type="InterPro" id="IPR023214">
    <property type="entry name" value="HAD_sf"/>
</dbReference>
<dbReference type="InterPro" id="IPR050155">
    <property type="entry name" value="HAD-like_hydrolase_sf"/>
</dbReference>
<dbReference type="GO" id="GO:0008967">
    <property type="term" value="F:phosphoglycolate phosphatase activity"/>
    <property type="evidence" value="ECO:0007669"/>
    <property type="project" value="TreeGrafter"/>
</dbReference>
<dbReference type="PANTHER" id="PTHR43434:SF23">
    <property type="entry name" value="PHOSPHOGLYCOLATE PHOSPHATASE"/>
    <property type="match status" value="1"/>
</dbReference>
<dbReference type="KEGG" id="sbj:CF168_10840"/>
<dbReference type="GO" id="GO:0006281">
    <property type="term" value="P:DNA repair"/>
    <property type="evidence" value="ECO:0007669"/>
    <property type="project" value="TreeGrafter"/>
</dbReference>
<dbReference type="Pfam" id="PF13419">
    <property type="entry name" value="HAD_2"/>
    <property type="match status" value="1"/>
</dbReference>
<evidence type="ECO:0000256" key="2">
    <source>
        <dbReference type="ARBA" id="ARBA00022801"/>
    </source>
</evidence>
<evidence type="ECO:0000313" key="6">
    <source>
        <dbReference type="Proteomes" id="UP000198367"/>
    </source>
</evidence>
<dbReference type="InterPro" id="IPR036412">
    <property type="entry name" value="HAD-like_sf"/>
</dbReference>
<dbReference type="PANTHER" id="PTHR43434">
    <property type="entry name" value="PHOSPHOGLYCOLATE PHOSPHATASE"/>
    <property type="match status" value="1"/>
</dbReference>
<evidence type="ECO:0000256" key="4">
    <source>
        <dbReference type="ARBA" id="ARBA00023277"/>
    </source>
</evidence>
<gene>
    <name evidence="5" type="ORF">CF168_10840</name>
</gene>
<dbReference type="Gene3D" id="3.40.50.1000">
    <property type="entry name" value="HAD superfamily/HAD-like"/>
    <property type="match status" value="1"/>
</dbReference>
<keyword evidence="3" id="KW-0460">Magnesium</keyword>
<dbReference type="InterPro" id="IPR006439">
    <property type="entry name" value="HAD-SF_hydro_IA"/>
</dbReference>
<protein>
    <submittedName>
        <fullName evidence="5">HAD family hydrolase</fullName>
    </submittedName>
</protein>